<evidence type="ECO:0000256" key="17">
    <source>
        <dbReference type="ARBA" id="ARBA00049902"/>
    </source>
</evidence>
<evidence type="ECO:0000256" key="5">
    <source>
        <dbReference type="ARBA" id="ARBA00022670"/>
    </source>
</evidence>
<evidence type="ECO:0000256" key="3">
    <source>
        <dbReference type="ARBA" id="ARBA00022475"/>
    </source>
</evidence>
<feature type="domain" description="Penicillin-binding protein transpeptidase" evidence="19">
    <location>
        <begin position="349"/>
        <end position="592"/>
    </location>
</feature>
<evidence type="ECO:0000256" key="16">
    <source>
        <dbReference type="ARBA" id="ARBA00034000"/>
    </source>
</evidence>
<dbReference type="InterPro" id="IPR001460">
    <property type="entry name" value="PCN-bd_Tpept"/>
</dbReference>
<feature type="domain" description="Glycosyl transferase family 51" evidence="20">
    <location>
        <begin position="78"/>
        <end position="248"/>
    </location>
</feature>
<dbReference type="GO" id="GO:0006508">
    <property type="term" value="P:proteolysis"/>
    <property type="evidence" value="ECO:0007669"/>
    <property type="project" value="UniProtKB-KW"/>
</dbReference>
<keyword evidence="6" id="KW-0328">Glycosyltransferase</keyword>
<evidence type="ECO:0000313" key="22">
    <source>
        <dbReference type="Proteomes" id="UP000249099"/>
    </source>
</evidence>
<evidence type="ECO:0000256" key="11">
    <source>
        <dbReference type="ARBA" id="ARBA00022984"/>
    </source>
</evidence>
<keyword evidence="8 18" id="KW-0812">Transmembrane</keyword>
<dbReference type="PANTHER" id="PTHR32282">
    <property type="entry name" value="BINDING PROTEIN TRANSPEPTIDASE, PUTATIVE-RELATED"/>
    <property type="match status" value="1"/>
</dbReference>
<dbReference type="NCBIfam" id="TIGR02074">
    <property type="entry name" value="PBP_1a_fam"/>
    <property type="match status" value="1"/>
</dbReference>
<comment type="catalytic activity">
    <reaction evidence="17">
        <text>[GlcNAc-(1-&gt;4)-Mur2Ac(oyl-L-Ala-gamma-D-Glu-L-Lys-D-Ala-D-Ala)](n)-di-trans,octa-cis-undecaprenyl diphosphate + beta-D-GlcNAc-(1-&gt;4)-Mur2Ac(oyl-L-Ala-gamma-D-Glu-L-Lys-D-Ala-D-Ala)-di-trans,octa-cis-undecaprenyl diphosphate = [GlcNAc-(1-&gt;4)-Mur2Ac(oyl-L-Ala-gamma-D-Glu-L-Lys-D-Ala-D-Ala)](n+1)-di-trans,octa-cis-undecaprenyl diphosphate + di-trans,octa-cis-undecaprenyl diphosphate + H(+)</text>
        <dbReference type="Rhea" id="RHEA:23708"/>
        <dbReference type="Rhea" id="RHEA-COMP:9602"/>
        <dbReference type="Rhea" id="RHEA-COMP:9603"/>
        <dbReference type="ChEBI" id="CHEBI:15378"/>
        <dbReference type="ChEBI" id="CHEBI:58405"/>
        <dbReference type="ChEBI" id="CHEBI:60033"/>
        <dbReference type="ChEBI" id="CHEBI:78435"/>
        <dbReference type="EC" id="2.4.99.28"/>
    </reaction>
</comment>
<keyword evidence="14" id="KW-0511">Multifunctional enzyme</keyword>
<evidence type="ECO:0000259" key="20">
    <source>
        <dbReference type="Pfam" id="PF00912"/>
    </source>
</evidence>
<dbReference type="EMBL" id="NAQV01000017">
    <property type="protein sequence ID" value="RAN63202.1"/>
    <property type="molecule type" value="Genomic_DNA"/>
</dbReference>
<keyword evidence="7" id="KW-0808">Transferase</keyword>
<evidence type="ECO:0000256" key="14">
    <source>
        <dbReference type="ARBA" id="ARBA00023268"/>
    </source>
</evidence>
<accession>A0A328KUF2</accession>
<dbReference type="Pfam" id="PF00912">
    <property type="entry name" value="Transgly"/>
    <property type="match status" value="1"/>
</dbReference>
<comment type="catalytic activity">
    <reaction evidence="16">
        <text>Preferential cleavage: (Ac)2-L-Lys-D-Ala-|-D-Ala. Also transpeptidation of peptidyl-alanyl moieties that are N-acyl substituents of D-alanine.</text>
        <dbReference type="EC" id="3.4.16.4"/>
    </reaction>
</comment>
<dbReference type="FunFam" id="1.10.3810.10:FF:000001">
    <property type="entry name" value="Penicillin-binding protein 1A"/>
    <property type="match status" value="1"/>
</dbReference>
<organism evidence="21 22">
    <name type="scientific">Dolosigranulum pigrum</name>
    <dbReference type="NCBI Taxonomy" id="29394"/>
    <lineage>
        <taxon>Bacteria</taxon>
        <taxon>Bacillati</taxon>
        <taxon>Bacillota</taxon>
        <taxon>Bacilli</taxon>
        <taxon>Lactobacillales</taxon>
        <taxon>Carnobacteriaceae</taxon>
        <taxon>Dolosigranulum</taxon>
    </lineage>
</organism>
<dbReference type="AlphaFoldDB" id="A0A328KUF2"/>
<evidence type="ECO:0000256" key="4">
    <source>
        <dbReference type="ARBA" id="ARBA00022645"/>
    </source>
</evidence>
<evidence type="ECO:0000259" key="19">
    <source>
        <dbReference type="Pfam" id="PF00905"/>
    </source>
</evidence>
<keyword evidence="4" id="KW-0121">Carboxypeptidase</keyword>
<dbReference type="SUPFAM" id="SSF53955">
    <property type="entry name" value="Lysozyme-like"/>
    <property type="match status" value="1"/>
</dbReference>
<dbReference type="Gene3D" id="1.10.3810.10">
    <property type="entry name" value="Biosynthetic peptidoglycan transglycosylase-like"/>
    <property type="match status" value="1"/>
</dbReference>
<comment type="caution">
    <text evidence="21">The sequence shown here is derived from an EMBL/GenBank/DDBJ whole genome shotgun (WGS) entry which is preliminary data.</text>
</comment>
<keyword evidence="10" id="KW-0133">Cell shape</keyword>
<dbReference type="Proteomes" id="UP000249099">
    <property type="component" value="Unassembled WGS sequence"/>
</dbReference>
<comment type="similarity">
    <text evidence="2">In the N-terminal section; belongs to the glycosyltransferase 51 family.</text>
</comment>
<keyword evidence="5" id="KW-0645">Protease</keyword>
<dbReference type="Gene3D" id="6.20.370.110">
    <property type="match status" value="1"/>
</dbReference>
<dbReference type="GO" id="GO:0008658">
    <property type="term" value="F:penicillin binding"/>
    <property type="evidence" value="ECO:0007669"/>
    <property type="project" value="InterPro"/>
</dbReference>
<proteinExistence type="inferred from homology"/>
<evidence type="ECO:0000256" key="7">
    <source>
        <dbReference type="ARBA" id="ARBA00022679"/>
    </source>
</evidence>
<dbReference type="InterPro" id="IPR036950">
    <property type="entry name" value="PBP_transglycosylase"/>
</dbReference>
<dbReference type="InterPro" id="IPR050396">
    <property type="entry name" value="Glycosyltr_51/Transpeptidase"/>
</dbReference>
<keyword evidence="9" id="KW-0378">Hydrolase</keyword>
<dbReference type="InterPro" id="IPR012338">
    <property type="entry name" value="Beta-lactam/transpept-like"/>
</dbReference>
<gene>
    <name evidence="21" type="ORF">B8A44_05910</name>
</gene>
<dbReference type="GO" id="GO:0008955">
    <property type="term" value="F:peptidoglycan glycosyltransferase activity"/>
    <property type="evidence" value="ECO:0007669"/>
    <property type="project" value="UniProtKB-EC"/>
</dbReference>
<evidence type="ECO:0000313" key="21">
    <source>
        <dbReference type="EMBL" id="RAN63202.1"/>
    </source>
</evidence>
<dbReference type="Gene3D" id="3.40.710.10">
    <property type="entry name" value="DD-peptidase/beta-lactamase superfamily"/>
    <property type="match status" value="1"/>
</dbReference>
<dbReference type="GO" id="GO:0009002">
    <property type="term" value="F:serine-type D-Ala-D-Ala carboxypeptidase activity"/>
    <property type="evidence" value="ECO:0007669"/>
    <property type="project" value="UniProtKB-EC"/>
</dbReference>
<evidence type="ECO:0000256" key="2">
    <source>
        <dbReference type="ARBA" id="ARBA00007739"/>
    </source>
</evidence>
<dbReference type="InterPro" id="IPR023346">
    <property type="entry name" value="Lysozyme-like_dom_sf"/>
</dbReference>
<evidence type="ECO:0000256" key="18">
    <source>
        <dbReference type="SAM" id="Phobius"/>
    </source>
</evidence>
<dbReference type="Pfam" id="PF00905">
    <property type="entry name" value="Transpeptidase"/>
    <property type="match status" value="1"/>
</dbReference>
<dbReference type="PANTHER" id="PTHR32282:SF32">
    <property type="entry name" value="PENICILLIN-BINDING PROTEIN 2A"/>
    <property type="match status" value="1"/>
</dbReference>
<keyword evidence="13 18" id="KW-0472">Membrane</keyword>
<keyword evidence="3" id="KW-1003">Cell membrane</keyword>
<evidence type="ECO:0000256" key="9">
    <source>
        <dbReference type="ARBA" id="ARBA00022801"/>
    </source>
</evidence>
<dbReference type="InterPro" id="IPR001264">
    <property type="entry name" value="Glyco_trans_51"/>
</dbReference>
<evidence type="ECO:0000256" key="1">
    <source>
        <dbReference type="ARBA" id="ARBA00007090"/>
    </source>
</evidence>
<evidence type="ECO:0000256" key="8">
    <source>
        <dbReference type="ARBA" id="ARBA00022692"/>
    </source>
</evidence>
<evidence type="ECO:0000256" key="12">
    <source>
        <dbReference type="ARBA" id="ARBA00022989"/>
    </source>
</evidence>
<protein>
    <submittedName>
        <fullName evidence="21">Penicillin-binding protein</fullName>
    </submittedName>
</protein>
<reference evidence="21 22" key="1">
    <citation type="submission" date="2017-03" db="EMBL/GenBank/DDBJ databases">
        <title>wgs assembly of Dolosigranulum pigrum KPL CDC strains.</title>
        <authorList>
            <person name="Brugger S.D."/>
            <person name="Pettigrew M."/>
            <person name="Kong Y."/>
            <person name="Lemon K.P."/>
        </authorList>
    </citation>
    <scope>NUCLEOTIDE SEQUENCE [LARGE SCALE GENOMIC DNA]</scope>
    <source>
        <strain evidence="21 22">KPL1931_CDC4294-98</strain>
    </source>
</reference>
<evidence type="ECO:0000256" key="15">
    <source>
        <dbReference type="ARBA" id="ARBA00023316"/>
    </source>
</evidence>
<keyword evidence="15" id="KW-0961">Cell wall biogenesis/degradation</keyword>
<dbReference type="GO" id="GO:0009252">
    <property type="term" value="P:peptidoglycan biosynthetic process"/>
    <property type="evidence" value="ECO:0007669"/>
    <property type="project" value="UniProtKB-KW"/>
</dbReference>
<evidence type="ECO:0000256" key="13">
    <source>
        <dbReference type="ARBA" id="ARBA00023136"/>
    </source>
</evidence>
<dbReference type="GO" id="GO:0030288">
    <property type="term" value="C:outer membrane-bounded periplasmic space"/>
    <property type="evidence" value="ECO:0007669"/>
    <property type="project" value="TreeGrafter"/>
</dbReference>
<comment type="similarity">
    <text evidence="1">In the C-terminal section; belongs to the transpeptidase family.</text>
</comment>
<dbReference type="GO" id="GO:0008360">
    <property type="term" value="P:regulation of cell shape"/>
    <property type="evidence" value="ECO:0007669"/>
    <property type="project" value="UniProtKB-KW"/>
</dbReference>
<keyword evidence="12 18" id="KW-1133">Transmembrane helix</keyword>
<feature type="transmembrane region" description="Helical" evidence="18">
    <location>
        <begin position="33"/>
        <end position="53"/>
    </location>
</feature>
<sequence>MKDAEVLQQFKDGCIRFWKWFKKIWKKYHLTKVSILSVLIVALIFSIYLNFLARAANVNTLQAGLEQKTSIVDVHGETAGSLYSQQGTFVELEAISPNIQDAVISTEDRRFEDHRGFDVIGIGRAAVRSVMAGGIAGGGSTLTQQLAKNAYLSADQTFTRKLQELFLAIEIEKHYSKEEILEMYLNNAYFGNGVWGVEDASLRYFGKSASDVSISEGAMIAGMLKAPSYYNPIDNYEAAINRRDTVLSVLVETEVITQETFNELTQYGLELVNAYEEHNDYRYPYFFDAVIDEAINRYGIDEEDLLNRGYTIYTTLDQNYQQQMDMTYQQDYLFSQATDGTPAQSASAAINPVTGGVSAIVGGRGEYTLRGFNRATQMRRQPGSTMKPLGVFAPAVAQGYTSESILPDQLQSYGPTDYTPKNYHDQYLGEVTMNYALQESLNQPAVWLLNEIGIDKGVAMLKKFGIKIADEDKHLGSVALGGMAKGVSPVQLAAAYGAFANNGVRMDAHFITQIVDATGRVIVDNTNPKQTKVMSTAVNDEMNRMLLNAYSSEITPSGYRVAGKTGTTERADGQPGVTDQWVVGYTPDVVVATWMGFDDTTEEHYIDDIAVYGTGQIIHDELARILPYTTQSQFAVDVPVEEQPNNTSGFEFFDQFRDAAEPALRDANETIQRGIERFQDGLRAIEEDIRRFRGQ</sequence>
<dbReference type="RefSeq" id="WP_112790181.1">
    <property type="nucleotide sequence ID" value="NZ_CP040411.1"/>
</dbReference>
<keyword evidence="11" id="KW-0573">Peptidoglycan synthesis</keyword>
<dbReference type="GO" id="GO:0071555">
    <property type="term" value="P:cell wall organization"/>
    <property type="evidence" value="ECO:0007669"/>
    <property type="project" value="UniProtKB-KW"/>
</dbReference>
<evidence type="ECO:0000256" key="6">
    <source>
        <dbReference type="ARBA" id="ARBA00022676"/>
    </source>
</evidence>
<dbReference type="SUPFAM" id="SSF56601">
    <property type="entry name" value="beta-lactamase/transpeptidase-like"/>
    <property type="match status" value="1"/>
</dbReference>
<evidence type="ECO:0000256" key="10">
    <source>
        <dbReference type="ARBA" id="ARBA00022960"/>
    </source>
</evidence>
<name>A0A328KUF2_9LACT</name>